<dbReference type="SUPFAM" id="SSF53335">
    <property type="entry name" value="S-adenosyl-L-methionine-dependent methyltransferases"/>
    <property type="match status" value="1"/>
</dbReference>
<name>A0ABW2U7Y5_9BACT</name>
<comment type="caution">
    <text evidence="5">The sequence shown here is derived from an EMBL/GenBank/DDBJ whole genome shotgun (WGS) entry which is preliminary data.</text>
</comment>
<evidence type="ECO:0000313" key="6">
    <source>
        <dbReference type="Proteomes" id="UP001596513"/>
    </source>
</evidence>
<dbReference type="Pfam" id="PF00145">
    <property type="entry name" value="DNA_methylase"/>
    <property type="match status" value="1"/>
</dbReference>
<accession>A0ABW2U7Y5</accession>
<dbReference type="InterPro" id="IPR029063">
    <property type="entry name" value="SAM-dependent_MTases_sf"/>
</dbReference>
<evidence type="ECO:0000256" key="2">
    <source>
        <dbReference type="ARBA" id="ARBA00022679"/>
    </source>
</evidence>
<evidence type="ECO:0000313" key="5">
    <source>
        <dbReference type="EMBL" id="MFC7669001.1"/>
    </source>
</evidence>
<keyword evidence="3" id="KW-0680">Restriction system</keyword>
<dbReference type="InterPro" id="IPR001525">
    <property type="entry name" value="C5_MeTfrase"/>
</dbReference>
<dbReference type="EMBL" id="JBHTEK010000001">
    <property type="protein sequence ID" value="MFC7669001.1"/>
    <property type="molecule type" value="Genomic_DNA"/>
</dbReference>
<organism evidence="5 6">
    <name type="scientific">Hymenobacter humi</name>
    <dbReference type="NCBI Taxonomy" id="1411620"/>
    <lineage>
        <taxon>Bacteria</taxon>
        <taxon>Pseudomonadati</taxon>
        <taxon>Bacteroidota</taxon>
        <taxon>Cytophagia</taxon>
        <taxon>Cytophagales</taxon>
        <taxon>Hymenobacteraceae</taxon>
        <taxon>Hymenobacter</taxon>
    </lineage>
</organism>
<evidence type="ECO:0000256" key="4">
    <source>
        <dbReference type="ARBA" id="ARBA00047422"/>
    </source>
</evidence>
<dbReference type="Proteomes" id="UP001596513">
    <property type="component" value="Unassembled WGS sequence"/>
</dbReference>
<comment type="catalytic activity">
    <reaction evidence="4">
        <text>a 2'-deoxycytidine in DNA + S-adenosyl-L-methionine = a 5-methyl-2'-deoxycytidine in DNA + S-adenosyl-L-homocysteine + H(+)</text>
        <dbReference type="Rhea" id="RHEA:13681"/>
        <dbReference type="Rhea" id="RHEA-COMP:11369"/>
        <dbReference type="Rhea" id="RHEA-COMP:11370"/>
        <dbReference type="ChEBI" id="CHEBI:15378"/>
        <dbReference type="ChEBI" id="CHEBI:57856"/>
        <dbReference type="ChEBI" id="CHEBI:59789"/>
        <dbReference type="ChEBI" id="CHEBI:85452"/>
        <dbReference type="ChEBI" id="CHEBI:85454"/>
        <dbReference type="EC" id="2.1.1.37"/>
    </reaction>
</comment>
<sequence length="86" mass="9635">MRLRFIDLFAGLGGFHVGLEQLGMECVFASELSKELQALYRHNYGLADELVRGISGRSMCTIFRPMTCSALAFPASRSPRQEPRPE</sequence>
<keyword evidence="6" id="KW-1185">Reference proteome</keyword>
<dbReference type="GO" id="GO:0008168">
    <property type="term" value="F:methyltransferase activity"/>
    <property type="evidence" value="ECO:0007669"/>
    <property type="project" value="UniProtKB-KW"/>
</dbReference>
<evidence type="ECO:0000256" key="1">
    <source>
        <dbReference type="ARBA" id="ARBA00022603"/>
    </source>
</evidence>
<reference evidence="6" key="1">
    <citation type="journal article" date="2019" name="Int. J. Syst. Evol. Microbiol.">
        <title>The Global Catalogue of Microorganisms (GCM) 10K type strain sequencing project: providing services to taxonomists for standard genome sequencing and annotation.</title>
        <authorList>
            <consortium name="The Broad Institute Genomics Platform"/>
            <consortium name="The Broad Institute Genome Sequencing Center for Infectious Disease"/>
            <person name="Wu L."/>
            <person name="Ma J."/>
        </authorList>
    </citation>
    <scope>NUCLEOTIDE SEQUENCE [LARGE SCALE GENOMIC DNA]</scope>
    <source>
        <strain evidence="6">JCM 19635</strain>
    </source>
</reference>
<dbReference type="GO" id="GO:0032259">
    <property type="term" value="P:methylation"/>
    <property type="evidence" value="ECO:0007669"/>
    <property type="project" value="UniProtKB-KW"/>
</dbReference>
<dbReference type="RefSeq" id="WP_380204518.1">
    <property type="nucleotide sequence ID" value="NZ_JBHTEK010000001.1"/>
</dbReference>
<keyword evidence="2" id="KW-0808">Transferase</keyword>
<proteinExistence type="predicted"/>
<dbReference type="Gene3D" id="3.40.50.150">
    <property type="entry name" value="Vaccinia Virus protein VP39"/>
    <property type="match status" value="1"/>
</dbReference>
<keyword evidence="1 5" id="KW-0489">Methyltransferase</keyword>
<evidence type="ECO:0000256" key="3">
    <source>
        <dbReference type="ARBA" id="ARBA00022747"/>
    </source>
</evidence>
<protein>
    <submittedName>
        <fullName evidence="5">DNA cytosine methyltransferase</fullName>
    </submittedName>
</protein>
<gene>
    <name evidence="5" type="ORF">ACFQT0_17820</name>
</gene>